<dbReference type="RefSeq" id="WP_086637420.1">
    <property type="nucleotide sequence ID" value="NZ_MRZU01000004.1"/>
</dbReference>
<dbReference type="InterPro" id="IPR058240">
    <property type="entry name" value="rSAM_sf"/>
</dbReference>
<evidence type="ECO:0000256" key="5">
    <source>
        <dbReference type="ARBA" id="ARBA00022723"/>
    </source>
</evidence>
<keyword evidence="3" id="KW-0808">Transferase</keyword>
<dbReference type="InterPro" id="IPR006638">
    <property type="entry name" value="Elp3/MiaA/NifB-like_rSAM"/>
</dbReference>
<keyword evidence="5" id="KW-0479">Metal-binding</keyword>
<dbReference type="PROSITE" id="PS51918">
    <property type="entry name" value="RADICAL_SAM"/>
    <property type="match status" value="1"/>
</dbReference>
<dbReference type="CDD" id="cd02068">
    <property type="entry name" value="radical_SAM_B12_BD"/>
    <property type="match status" value="1"/>
</dbReference>
<evidence type="ECO:0000256" key="2">
    <source>
        <dbReference type="ARBA" id="ARBA00022603"/>
    </source>
</evidence>
<dbReference type="GO" id="GO:0051539">
    <property type="term" value="F:4 iron, 4 sulfur cluster binding"/>
    <property type="evidence" value="ECO:0007669"/>
    <property type="project" value="UniProtKB-KW"/>
</dbReference>
<keyword evidence="4" id="KW-0949">S-adenosyl-L-methionine</keyword>
<evidence type="ECO:0000256" key="7">
    <source>
        <dbReference type="ARBA" id="ARBA00023014"/>
    </source>
</evidence>
<dbReference type="PROSITE" id="PS51332">
    <property type="entry name" value="B12_BINDING"/>
    <property type="match status" value="1"/>
</dbReference>
<dbReference type="PANTHER" id="PTHR43409">
    <property type="entry name" value="ANAEROBIC MAGNESIUM-PROTOPORPHYRIN IX MONOMETHYL ESTER CYCLASE-RELATED"/>
    <property type="match status" value="1"/>
</dbReference>
<dbReference type="SUPFAM" id="SSF102114">
    <property type="entry name" value="Radical SAM enzymes"/>
    <property type="match status" value="1"/>
</dbReference>
<name>A0A1Y3G9K4_9EURY</name>
<evidence type="ECO:0000256" key="1">
    <source>
        <dbReference type="ARBA" id="ARBA00001966"/>
    </source>
</evidence>
<evidence type="ECO:0000256" key="3">
    <source>
        <dbReference type="ARBA" id="ARBA00022679"/>
    </source>
</evidence>
<protein>
    <submittedName>
        <fullName evidence="10">Radical SAM superfamily enzyme</fullName>
    </submittedName>
</protein>
<keyword evidence="2" id="KW-0489">Methyltransferase</keyword>
<dbReference type="Proteomes" id="UP000195137">
    <property type="component" value="Unassembled WGS sequence"/>
</dbReference>
<dbReference type="InterPro" id="IPR036724">
    <property type="entry name" value="Cobalamin-bd_sf"/>
</dbReference>
<dbReference type="SFLD" id="SFLDG01123">
    <property type="entry name" value="methyltransferase_(Class_B)"/>
    <property type="match status" value="1"/>
</dbReference>
<evidence type="ECO:0000256" key="4">
    <source>
        <dbReference type="ARBA" id="ARBA00022691"/>
    </source>
</evidence>
<feature type="domain" description="Radical SAM core" evidence="9">
    <location>
        <begin position="188"/>
        <end position="417"/>
    </location>
</feature>
<dbReference type="Pfam" id="PF02310">
    <property type="entry name" value="B12-binding"/>
    <property type="match status" value="1"/>
</dbReference>
<dbReference type="SFLD" id="SFLDS00029">
    <property type="entry name" value="Radical_SAM"/>
    <property type="match status" value="1"/>
</dbReference>
<dbReference type="Gene3D" id="3.40.50.280">
    <property type="entry name" value="Cobalamin-binding domain"/>
    <property type="match status" value="1"/>
</dbReference>
<evidence type="ECO:0000259" key="9">
    <source>
        <dbReference type="PROSITE" id="PS51918"/>
    </source>
</evidence>
<gene>
    <name evidence="10" type="ORF">AMET1_1024</name>
</gene>
<proteinExistence type="predicted"/>
<dbReference type="InterPro" id="IPR051198">
    <property type="entry name" value="BchE-like"/>
</dbReference>
<dbReference type="SUPFAM" id="SSF52242">
    <property type="entry name" value="Cobalamin (vitamin B12)-binding domain"/>
    <property type="match status" value="1"/>
</dbReference>
<dbReference type="SMART" id="SM00729">
    <property type="entry name" value="Elp3"/>
    <property type="match status" value="1"/>
</dbReference>
<comment type="cofactor">
    <cofactor evidence="1">
        <name>[4Fe-4S] cluster</name>
        <dbReference type="ChEBI" id="CHEBI:49883"/>
    </cofactor>
</comment>
<dbReference type="AlphaFoldDB" id="A0A1Y3G9K4"/>
<dbReference type="PANTHER" id="PTHR43409:SF7">
    <property type="entry name" value="BLL1977 PROTEIN"/>
    <property type="match status" value="1"/>
</dbReference>
<dbReference type="Pfam" id="PF04055">
    <property type="entry name" value="Radical_SAM"/>
    <property type="match status" value="1"/>
</dbReference>
<comment type="caution">
    <text evidence="10">The sequence shown here is derived from an EMBL/GenBank/DDBJ whole genome shotgun (WGS) entry which is preliminary data.</text>
</comment>
<reference evidence="10 11" key="1">
    <citation type="submission" date="2016-12" db="EMBL/GenBank/DDBJ databases">
        <title>Discovery of methanogenic haloarchaea.</title>
        <authorList>
            <person name="Sorokin D.Y."/>
            <person name="Makarova K.S."/>
            <person name="Abbas B."/>
            <person name="Ferrer M."/>
            <person name="Golyshin P.N."/>
        </authorList>
    </citation>
    <scope>NUCLEOTIDE SEQUENCE [LARGE SCALE GENOMIC DNA]</scope>
    <source>
        <strain evidence="10">AMET1</strain>
    </source>
</reference>
<organism evidence="10 11">
    <name type="scientific">Methanonatronarchaeum thermophilum</name>
    <dbReference type="NCBI Taxonomy" id="1927129"/>
    <lineage>
        <taxon>Archaea</taxon>
        <taxon>Methanobacteriati</taxon>
        <taxon>Methanobacteriota</taxon>
        <taxon>Methanonatronarchaeia</taxon>
        <taxon>Methanonatronarchaeales</taxon>
        <taxon>Methanonatronarchaeaceae</taxon>
        <taxon>Methanonatronarchaeum</taxon>
    </lineage>
</organism>
<dbReference type="InterPro" id="IPR006158">
    <property type="entry name" value="Cobalamin-bd"/>
</dbReference>
<evidence type="ECO:0000313" key="11">
    <source>
        <dbReference type="Proteomes" id="UP000195137"/>
    </source>
</evidence>
<evidence type="ECO:0000313" key="10">
    <source>
        <dbReference type="EMBL" id="OUJ18122.1"/>
    </source>
</evidence>
<accession>A0A1Y3G9K4</accession>
<sequence length="472" mass="53409">MRVLLVQPHAAEELIFKRVIGLQIQPIGLGYIASSLQEAGHDVRITDLPAENKDVQDFANHIKTYKPDILGLYIATYRSENALELMRTAKKINPDIKTVCGGPHSSVVAEQLVQNDCVDVVVCGEGEITIKEVANTIEQGDSLTDVKGVVYQKGNEVMVNEPRPLIEDLDSLPLPARNLFDRDRYRLMDHLNIATVVSSRGCTYGCNYCTVPALYGNRWRARSPENVVDEMEHVQKKYNPDILMFLDDNFDSDEDRVWDICDEIEKRDIELTWGCLSGGLQDGKPELTKRMSEVGCKVIGYNLETGSQKSIDTLNRGVSLQQAKEALELSGELGMIRILNIVIGFPGETEEDIRQSIQFAKDVNVEFPLFFLPTPYPGTDFHKTAKRQGMIEELDWEKYTTMNPVIETEYLDLDTLRGLNKEAYRECYLSLNSIPRYTKMTKNVIQDGWIQLKDLPQLIVGGGMMFLNISRF</sequence>
<dbReference type="InterPro" id="IPR007197">
    <property type="entry name" value="rSAM"/>
</dbReference>
<keyword evidence="7" id="KW-0411">Iron-sulfur</keyword>
<dbReference type="GO" id="GO:0046872">
    <property type="term" value="F:metal ion binding"/>
    <property type="evidence" value="ECO:0007669"/>
    <property type="project" value="UniProtKB-KW"/>
</dbReference>
<dbReference type="CDD" id="cd01335">
    <property type="entry name" value="Radical_SAM"/>
    <property type="match status" value="1"/>
</dbReference>
<evidence type="ECO:0000256" key="6">
    <source>
        <dbReference type="ARBA" id="ARBA00023004"/>
    </source>
</evidence>
<evidence type="ECO:0000259" key="8">
    <source>
        <dbReference type="PROSITE" id="PS51332"/>
    </source>
</evidence>
<dbReference type="GO" id="GO:0031419">
    <property type="term" value="F:cobalamin binding"/>
    <property type="evidence" value="ECO:0007669"/>
    <property type="project" value="InterPro"/>
</dbReference>
<keyword evidence="6" id="KW-0408">Iron</keyword>
<dbReference type="SFLD" id="SFLDG01082">
    <property type="entry name" value="B12-binding_domain_containing"/>
    <property type="match status" value="1"/>
</dbReference>
<dbReference type="InterPro" id="IPR023404">
    <property type="entry name" value="rSAM_horseshoe"/>
</dbReference>
<dbReference type="EMBL" id="MRZU01000004">
    <property type="protein sequence ID" value="OUJ18122.1"/>
    <property type="molecule type" value="Genomic_DNA"/>
</dbReference>
<dbReference type="Gene3D" id="3.80.30.20">
    <property type="entry name" value="tm_1862 like domain"/>
    <property type="match status" value="1"/>
</dbReference>
<dbReference type="OrthoDB" id="2305at2157"/>
<feature type="domain" description="B12-binding" evidence="8">
    <location>
        <begin position="11"/>
        <end position="144"/>
    </location>
</feature>
<dbReference type="GO" id="GO:0003824">
    <property type="term" value="F:catalytic activity"/>
    <property type="evidence" value="ECO:0007669"/>
    <property type="project" value="InterPro"/>
</dbReference>
<keyword evidence="11" id="KW-1185">Reference proteome</keyword>
<dbReference type="InterPro" id="IPR034466">
    <property type="entry name" value="Methyltransferase_Class_B"/>
</dbReference>